<protein>
    <submittedName>
        <fullName evidence="1">SAM-dependent methyltransferase</fullName>
    </submittedName>
</protein>
<accession>E0S230</accession>
<keyword evidence="1" id="KW-0489">Methyltransferase</keyword>
<keyword evidence="1" id="KW-0808">Transferase</keyword>
<dbReference type="CDD" id="cd02440">
    <property type="entry name" value="AdoMet_MTases"/>
    <property type="match status" value="1"/>
</dbReference>
<dbReference type="Pfam" id="PF13489">
    <property type="entry name" value="Methyltransf_23"/>
    <property type="match status" value="1"/>
</dbReference>
<dbReference type="Proteomes" id="UP000001299">
    <property type="component" value="Chromosome 1"/>
</dbReference>
<gene>
    <name evidence="1" type="ordered locus">bpr_I1115</name>
</gene>
<dbReference type="InterPro" id="IPR029063">
    <property type="entry name" value="SAM-dependent_MTases_sf"/>
</dbReference>
<name>E0S230_BUTPB</name>
<dbReference type="PANTHER" id="PTHR43861">
    <property type="entry name" value="TRANS-ACONITATE 2-METHYLTRANSFERASE-RELATED"/>
    <property type="match status" value="1"/>
</dbReference>
<dbReference type="EMBL" id="CP001810">
    <property type="protein sequence ID" value="ADL33855.1"/>
    <property type="molecule type" value="Genomic_DNA"/>
</dbReference>
<evidence type="ECO:0000313" key="2">
    <source>
        <dbReference type="Proteomes" id="UP000001299"/>
    </source>
</evidence>
<dbReference type="GO" id="GO:0032259">
    <property type="term" value="P:methylation"/>
    <property type="evidence" value="ECO:0007669"/>
    <property type="project" value="UniProtKB-KW"/>
</dbReference>
<proteinExistence type="predicted"/>
<evidence type="ECO:0000313" key="1">
    <source>
        <dbReference type="EMBL" id="ADL33855.1"/>
    </source>
</evidence>
<dbReference type="STRING" id="515622.bpr_I1115"/>
<dbReference type="HOGENOM" id="CLU_053848_0_0_9"/>
<dbReference type="eggNOG" id="COG2226">
    <property type="taxonomic scope" value="Bacteria"/>
</dbReference>
<dbReference type="GO" id="GO:0008168">
    <property type="term" value="F:methyltransferase activity"/>
    <property type="evidence" value="ECO:0007669"/>
    <property type="project" value="UniProtKB-KW"/>
</dbReference>
<reference evidence="1 2" key="1">
    <citation type="journal article" date="2010" name="PLoS ONE">
        <title>The glycobiome of the rumen bacterium Butyrivibrio proteoclasticus B316(T) highlights adaptation to a polysaccharide-rich environment.</title>
        <authorList>
            <person name="Kelly W.J."/>
            <person name="Leahy S.C."/>
            <person name="Altermann E."/>
            <person name="Yeoman C.J."/>
            <person name="Dunne J.C."/>
            <person name="Kong Z."/>
            <person name="Pacheco D.M."/>
            <person name="Li D."/>
            <person name="Noel S.J."/>
            <person name="Moon C.D."/>
            <person name="Cookson A.L."/>
            <person name="Attwood G.T."/>
        </authorList>
    </citation>
    <scope>NUCLEOTIDE SEQUENCE [LARGE SCALE GENOMIC DNA]</scope>
    <source>
        <strain evidence="2">ATCC 51982 / DSM 14932 / B316</strain>
    </source>
</reference>
<dbReference type="KEGG" id="bpb:bpr_I1115"/>
<keyword evidence="2" id="KW-1185">Reference proteome</keyword>
<organism evidence="1 2">
    <name type="scientific">Butyrivibrio proteoclasticus (strain ATCC 51982 / DSM 14932 / B316)</name>
    <name type="common">Clostridium proteoclasticum</name>
    <dbReference type="NCBI Taxonomy" id="515622"/>
    <lineage>
        <taxon>Bacteria</taxon>
        <taxon>Bacillati</taxon>
        <taxon>Bacillota</taxon>
        <taxon>Clostridia</taxon>
        <taxon>Lachnospirales</taxon>
        <taxon>Lachnospiraceae</taxon>
        <taxon>Butyrivibrio</taxon>
    </lineage>
</organism>
<dbReference type="Gene3D" id="3.40.50.150">
    <property type="entry name" value="Vaccinia Virus protein VP39"/>
    <property type="match status" value="1"/>
</dbReference>
<dbReference type="SUPFAM" id="SSF53335">
    <property type="entry name" value="S-adenosyl-L-methionine-dependent methyltransferases"/>
    <property type="match status" value="1"/>
</dbReference>
<dbReference type="AlphaFoldDB" id="E0S230"/>
<sequence>MKCPICGSLSGHRIFKLCENMKILGGNFPNTPAYIACCEKCGLVFTDTEAEQKDFISYYKTSAYAPKYFDMFGEEETYDYYNHLLELITPYIKKESIILDIAGAWGELDEYLIKKGYLNVTDLDPNEDCIANARNKKINGILADSTDMKQIKDNSVDLVILNHALEHILNVEDSINELKRVLKYDGYVFLEIPNAEGYVSEESAPFNFLTYEHVLHMTMNDIANIAAKYGFKIIDKGFYYKKVSNYPSIYSIMKKGRNGDVQFSDIAEKSIKAYLEKSESSLLQFINPLKVSQEPLVLWGIGASTAILLEVFKECNVVQLVDRNPKRQGIEFVLNGQTHKIVAPDAVGNGTIVILSIPYRDSICKQIRNMGLDNPIVMLK</sequence>